<keyword evidence="3" id="KW-1185">Reference proteome</keyword>
<name>A0ABV8MMY6_9NEIS</name>
<dbReference type="EMBL" id="JBHSBU010000001">
    <property type="protein sequence ID" value="MFC4158699.1"/>
    <property type="molecule type" value="Genomic_DNA"/>
</dbReference>
<organism evidence="2 3">
    <name type="scientific">Chitinimonas lacunae</name>
    <dbReference type="NCBI Taxonomy" id="1963018"/>
    <lineage>
        <taxon>Bacteria</taxon>
        <taxon>Pseudomonadati</taxon>
        <taxon>Pseudomonadota</taxon>
        <taxon>Betaproteobacteria</taxon>
        <taxon>Neisseriales</taxon>
        <taxon>Chitinibacteraceae</taxon>
        <taxon>Chitinimonas</taxon>
    </lineage>
</organism>
<evidence type="ECO:0008006" key="4">
    <source>
        <dbReference type="Google" id="ProtNLM"/>
    </source>
</evidence>
<evidence type="ECO:0000313" key="2">
    <source>
        <dbReference type="EMBL" id="MFC4158699.1"/>
    </source>
</evidence>
<sequence>MPTPTPHPAATPNQTQAPPVDTDRMIEANLGDEADIINSSPDTPPDLSPASPVDRSSSRSREKH</sequence>
<accession>A0ABV8MMY6</accession>
<feature type="region of interest" description="Disordered" evidence="1">
    <location>
        <begin position="1"/>
        <end position="64"/>
    </location>
</feature>
<feature type="compositionally biased region" description="Low complexity" evidence="1">
    <location>
        <begin position="10"/>
        <end position="19"/>
    </location>
</feature>
<proteinExistence type="predicted"/>
<dbReference type="Proteomes" id="UP001595791">
    <property type="component" value="Unassembled WGS sequence"/>
</dbReference>
<evidence type="ECO:0000313" key="3">
    <source>
        <dbReference type="Proteomes" id="UP001595791"/>
    </source>
</evidence>
<gene>
    <name evidence="2" type="ORF">ACFOW7_04905</name>
</gene>
<evidence type="ECO:0000256" key="1">
    <source>
        <dbReference type="SAM" id="MobiDB-lite"/>
    </source>
</evidence>
<protein>
    <recommendedName>
        <fullName evidence="4">MatE family transporter</fullName>
    </recommendedName>
</protein>
<reference evidence="3" key="1">
    <citation type="journal article" date="2019" name="Int. J. Syst. Evol. Microbiol.">
        <title>The Global Catalogue of Microorganisms (GCM) 10K type strain sequencing project: providing services to taxonomists for standard genome sequencing and annotation.</title>
        <authorList>
            <consortium name="The Broad Institute Genomics Platform"/>
            <consortium name="The Broad Institute Genome Sequencing Center for Infectious Disease"/>
            <person name="Wu L."/>
            <person name="Ma J."/>
        </authorList>
    </citation>
    <scope>NUCLEOTIDE SEQUENCE [LARGE SCALE GENOMIC DNA]</scope>
    <source>
        <strain evidence="3">LMG 29894</strain>
    </source>
</reference>
<comment type="caution">
    <text evidence="2">The sequence shown here is derived from an EMBL/GenBank/DDBJ whole genome shotgun (WGS) entry which is preliminary data.</text>
</comment>
<dbReference type="RefSeq" id="WP_378161657.1">
    <property type="nucleotide sequence ID" value="NZ_JBHSBU010000001.1"/>
</dbReference>